<dbReference type="PANTHER" id="PTHR36932:SF1">
    <property type="entry name" value="CAPSULAR POLYSACCHARIDE BIOSYNTHESIS PROTEIN"/>
    <property type="match status" value="1"/>
</dbReference>
<reference evidence="2" key="1">
    <citation type="journal article" date="2019" name="Int. J. Syst. Evol. Microbiol.">
        <title>The Global Catalogue of Microorganisms (GCM) 10K type strain sequencing project: providing services to taxonomists for standard genome sequencing and annotation.</title>
        <authorList>
            <consortium name="The Broad Institute Genomics Platform"/>
            <consortium name="The Broad Institute Genome Sequencing Center for Infectious Disease"/>
            <person name="Wu L."/>
            <person name="Ma J."/>
        </authorList>
    </citation>
    <scope>NUCLEOTIDE SEQUENCE [LARGE SCALE GENOMIC DNA]</scope>
    <source>
        <strain evidence="2">KCTC 32239</strain>
    </source>
</reference>
<dbReference type="InterPro" id="IPR042099">
    <property type="entry name" value="ANL_N_sf"/>
</dbReference>
<accession>A0ABQ3BBA2</accession>
<name>A0ABQ3BBA2_9GAMM</name>
<keyword evidence="2" id="KW-1185">Reference proteome</keyword>
<protein>
    <submittedName>
        <fullName evidence="1">Capsular polysaccharide biosynthesis protein CapK</fullName>
    </submittedName>
</protein>
<proteinExistence type="predicted"/>
<organism evidence="1 2">
    <name type="scientific">Cellvibrio zantedeschiae</name>
    <dbReference type="NCBI Taxonomy" id="1237077"/>
    <lineage>
        <taxon>Bacteria</taxon>
        <taxon>Pseudomonadati</taxon>
        <taxon>Pseudomonadota</taxon>
        <taxon>Gammaproteobacteria</taxon>
        <taxon>Cellvibrionales</taxon>
        <taxon>Cellvibrionaceae</taxon>
        <taxon>Cellvibrio</taxon>
    </lineage>
</organism>
<gene>
    <name evidence="1" type="ORF">GCM10011613_28750</name>
</gene>
<dbReference type="InterPro" id="IPR053158">
    <property type="entry name" value="CapK_Type1_Caps_Biosynth"/>
</dbReference>
<dbReference type="RefSeq" id="WP_189419854.1">
    <property type="nucleotide sequence ID" value="NZ_BMYZ01000003.1"/>
</dbReference>
<dbReference type="Gene3D" id="3.40.50.12780">
    <property type="entry name" value="N-terminal domain of ligase-like"/>
    <property type="match status" value="1"/>
</dbReference>
<evidence type="ECO:0000313" key="1">
    <source>
        <dbReference type="EMBL" id="GGY82246.1"/>
    </source>
</evidence>
<evidence type="ECO:0000313" key="2">
    <source>
        <dbReference type="Proteomes" id="UP000619761"/>
    </source>
</evidence>
<dbReference type="EMBL" id="BMYZ01000003">
    <property type="protein sequence ID" value="GGY82246.1"/>
    <property type="molecule type" value="Genomic_DNA"/>
</dbReference>
<dbReference type="PANTHER" id="PTHR36932">
    <property type="entry name" value="CAPSULAR POLYSACCHARIDE BIOSYNTHESIS PROTEIN"/>
    <property type="match status" value="1"/>
</dbReference>
<dbReference type="SUPFAM" id="SSF56801">
    <property type="entry name" value="Acetyl-CoA synthetase-like"/>
    <property type="match status" value="1"/>
</dbReference>
<comment type="caution">
    <text evidence="1">The sequence shown here is derived from an EMBL/GenBank/DDBJ whole genome shotgun (WGS) entry which is preliminary data.</text>
</comment>
<dbReference type="Proteomes" id="UP000619761">
    <property type="component" value="Unassembled WGS sequence"/>
</dbReference>
<sequence length="443" mass="50033">MSHEIYLSLPALCQNIALSAYGMNLYNQRFKGPIPIPYNQLGSPFAKPTKSDIAQQTQRLHKLLTHCQKYVPYYEPFLKSIDITNITAENLDAYLPKLTKKMILNCPDEFISRAPEYDKKKLLKLNTSGSSGTPLTLFASHEARRINYKYYEQALNEFGCTYHSKSTTFAGRILYKNPGNSPARFDFFNNTQYLSSYFISPATIHSYIDALNKWQPNFIDAYPSALTELCSLAIQNNAKVTFKPKVVLTSSESLSPYARNIIESFFDAPVLDHYGCTEMAISAFSHKGKYFVPATYAAVEMEHAFDNVYSIITTGLLNFAMPLLRYEIGDLAIKSFPDCNYVFDSIEGRTDDVIVTPEGNRIGRMDPAFKGIEGVEQAQIIQKTIDTLNVLIKLNVDNSSFNEALLIANIKTRTSSNMKVHIFYVEKIEKTKNGKLKSVISEL</sequence>